<evidence type="ECO:0000256" key="3">
    <source>
        <dbReference type="ARBA" id="ARBA00022679"/>
    </source>
</evidence>
<evidence type="ECO:0000259" key="18">
    <source>
        <dbReference type="SMART" id="SM00827"/>
    </source>
</evidence>
<dbReference type="Pfam" id="PF17951">
    <property type="entry name" value="FAS_meander"/>
    <property type="match status" value="1"/>
</dbReference>
<dbReference type="GO" id="GO:0019171">
    <property type="term" value="F:(3R)-hydroxyacyl-[acyl-carrier-protein] dehydratase activity"/>
    <property type="evidence" value="ECO:0007669"/>
    <property type="project" value="UniProtKB-EC"/>
</dbReference>
<comment type="catalytic activity">
    <reaction evidence="15">
        <text>holo-[ACP] + acetyl-CoA = acetyl-[ACP] + CoA</text>
        <dbReference type="Rhea" id="RHEA:41788"/>
        <dbReference type="Rhea" id="RHEA-COMP:9621"/>
        <dbReference type="Rhea" id="RHEA-COMP:9685"/>
        <dbReference type="ChEBI" id="CHEBI:57287"/>
        <dbReference type="ChEBI" id="CHEBI:57288"/>
        <dbReference type="ChEBI" id="CHEBI:64479"/>
        <dbReference type="ChEBI" id="CHEBI:78446"/>
        <dbReference type="EC" id="2.3.1.38"/>
    </reaction>
</comment>
<dbReference type="InterPro" id="IPR039569">
    <property type="entry name" value="FAS1-like_DH_region"/>
</dbReference>
<evidence type="ECO:0000256" key="11">
    <source>
        <dbReference type="ARBA" id="ARBA00048237"/>
    </source>
</evidence>
<evidence type="ECO:0000256" key="4">
    <source>
        <dbReference type="ARBA" id="ARBA00022801"/>
    </source>
</evidence>
<comment type="subunit">
    <text evidence="10">[Alpha(6)beta(6)] hexamers of two multifunctional subunits (alpha and beta).</text>
</comment>
<dbReference type="Gene3D" id="6.20.240.10">
    <property type="match status" value="1"/>
</dbReference>
<evidence type="ECO:0000256" key="9">
    <source>
        <dbReference type="ARBA" id="ARBA00023268"/>
    </source>
</evidence>
<comment type="catalytic activity">
    <reaction evidence="11">
        <text>acetyl-CoA + n malonyl-CoA + 2n NADPH + 4n H(+) = a long-chain-acyl-CoA + n CoA + n CO2 + 2n NADP(+).</text>
        <dbReference type="EC" id="2.3.1.86"/>
    </reaction>
</comment>
<keyword evidence="6 16" id="KW-0560">Oxidoreductase</keyword>
<dbReference type="PIRSF" id="PIRSF005562">
    <property type="entry name" value="FAS_yeast_beta"/>
    <property type="match status" value="1"/>
</dbReference>
<comment type="catalytic activity">
    <reaction evidence="14">
        <text>a 2,3-saturated acyl-[ACP] + NAD(+) = a (2E)-enoyl-[ACP] + NADH + H(+)</text>
        <dbReference type="Rhea" id="RHEA:10240"/>
        <dbReference type="Rhea" id="RHEA-COMP:9925"/>
        <dbReference type="Rhea" id="RHEA-COMP:9926"/>
        <dbReference type="ChEBI" id="CHEBI:15378"/>
        <dbReference type="ChEBI" id="CHEBI:57540"/>
        <dbReference type="ChEBI" id="CHEBI:57945"/>
        <dbReference type="ChEBI" id="CHEBI:78784"/>
        <dbReference type="ChEBI" id="CHEBI:78785"/>
        <dbReference type="EC" id="1.3.1.9"/>
    </reaction>
</comment>
<dbReference type="Gene3D" id="3.30.70.3330">
    <property type="match status" value="1"/>
</dbReference>
<evidence type="ECO:0000256" key="16">
    <source>
        <dbReference type="PIRNR" id="PIRNR005562"/>
    </source>
</evidence>
<gene>
    <name evidence="19" type="ORF">OEA41_000595</name>
</gene>
<dbReference type="Gene3D" id="1.20.1050.120">
    <property type="match status" value="1"/>
</dbReference>
<dbReference type="SUPFAM" id="SSF54637">
    <property type="entry name" value="Thioesterase/thiol ester dehydrase-isomerase"/>
    <property type="match status" value="2"/>
</dbReference>
<keyword evidence="5 16" id="KW-0521">NADP</keyword>
<evidence type="ECO:0000256" key="12">
    <source>
        <dbReference type="ARBA" id="ARBA00048462"/>
    </source>
</evidence>
<reference evidence="19" key="1">
    <citation type="submission" date="2022-11" db="EMBL/GenBank/DDBJ databases">
        <title>Chromosomal genome sequence assembly and mating type (MAT) locus characterization of the leprose asexual lichenized fungus Lepraria neglecta (Nyl.) Erichsen.</title>
        <authorList>
            <person name="Allen J.L."/>
            <person name="Pfeffer B."/>
        </authorList>
    </citation>
    <scope>NUCLEOTIDE SEQUENCE</scope>
    <source>
        <strain evidence="19">Allen 5258</strain>
    </source>
</reference>
<feature type="active site" description="For acetyltransferase activity" evidence="17">
    <location>
        <position position="284"/>
    </location>
</feature>
<evidence type="ECO:0000256" key="17">
    <source>
        <dbReference type="PIRSR" id="PIRSR005562-1"/>
    </source>
</evidence>
<dbReference type="InterPro" id="IPR041099">
    <property type="entry name" value="FAS1_N"/>
</dbReference>
<evidence type="ECO:0000313" key="19">
    <source>
        <dbReference type="EMBL" id="KAK3178459.1"/>
    </source>
</evidence>
<dbReference type="Gene3D" id="3.40.366.10">
    <property type="entry name" value="Malonyl-Coenzyme A Acyl Carrier Protein, domain 2"/>
    <property type="match status" value="3"/>
</dbReference>
<dbReference type="GO" id="GO:0004321">
    <property type="term" value="F:fatty-acyl-CoA synthase activity"/>
    <property type="evidence" value="ECO:0007669"/>
    <property type="project" value="UniProtKB-EC"/>
</dbReference>
<dbReference type="Gene3D" id="3.30.1120.100">
    <property type="match status" value="1"/>
</dbReference>
<comment type="similarity">
    <text evidence="2 16">Belongs to the fungal fatty acid synthetase subunit beta family.</text>
</comment>
<dbReference type="InterPro" id="IPR013785">
    <property type="entry name" value="Aldolase_TIM"/>
</dbReference>
<dbReference type="Pfam" id="PF08354">
    <property type="entry name" value="Fas1-AflB-like_hel"/>
    <property type="match status" value="1"/>
</dbReference>
<keyword evidence="7 16" id="KW-0520">NAD</keyword>
<evidence type="ECO:0000256" key="6">
    <source>
        <dbReference type="ARBA" id="ARBA00023002"/>
    </source>
</evidence>
<dbReference type="Pfam" id="PF00698">
    <property type="entry name" value="Acyl_transf_1"/>
    <property type="match status" value="2"/>
</dbReference>
<comment type="catalytic activity">
    <reaction evidence="1">
        <text>a (3R)-hydroxyacyl-[ACP] = a (2E)-enoyl-[ACP] + H2O</text>
        <dbReference type="Rhea" id="RHEA:13097"/>
        <dbReference type="Rhea" id="RHEA-COMP:9925"/>
        <dbReference type="Rhea" id="RHEA-COMP:9945"/>
        <dbReference type="ChEBI" id="CHEBI:15377"/>
        <dbReference type="ChEBI" id="CHEBI:78784"/>
        <dbReference type="ChEBI" id="CHEBI:78827"/>
        <dbReference type="EC" id="4.2.1.59"/>
    </reaction>
</comment>
<dbReference type="Pfam" id="PF16073">
    <property type="entry name" value="SAT"/>
    <property type="match status" value="1"/>
</dbReference>
<dbReference type="SUPFAM" id="SSF52151">
    <property type="entry name" value="FabD/lysophospholipase-like"/>
    <property type="match status" value="2"/>
</dbReference>
<dbReference type="FunFam" id="1.20.930.70:FF:000001">
    <property type="entry name" value="Fatty acid synthase beta subunit dehydratase"/>
    <property type="match status" value="1"/>
</dbReference>
<sequence length="2090" mass="233066">MHDQSIFPVLPQRSPLVSSSQIGLVYKALETSFAVPIYLRKSAKRSRDAYLAFLSSEPSTTNEEPSSTAELFARYLGYVVGAINTESQSHLETSSEFVRLLLDAFEDACLDGEDVHTFAAELACSAPIQRAIIRSYYEAVELTQRPPKYREPTLFRTAKDEKPKCLYLVFGGQGNTEHYFEELRDAYSTYPSFLEGLLQTSSDILASLSRVDTTRAQQYPKGLDFMSWLRDPNSTPPTNYLLSAPVSFPLIGLVQLVNYCVTCKVLRKSPGELLDRFKGLTGHSQGTVVAAAIATATTWEGFDRAVESALTTLFYIGYRSQQIFPEIELPEDIIQGSLNAGEGRPSPMLNIMNLSQTQVQDQIDQLNQHLRKEETVMIVLINSARNIVVGGPPLSLVSFNNWIRRMKSPEGADQSKTPSRERKLSFSSRFLPITVPFHSFYLENAEKSVEQDLKRHGISLKSSNLRIPVYHTNTGQDLRDAQVDDLLPELGRSVMTKMVDWPRATDLPNATHIVDFGPGGTSGVGTILQRSKEGTGVHVILAGALNGTNSRVGYKAELFESSRAIKHGLNWSQDHAPGLLKDSSGKIMLATKMSKLLGIPTLMAAGMTPTTAHPDFVAAIINAGYHAELAAGGFSDAKSLTDAVKELANSIPVGRGITINLIYSNPRAIQWQIPLIKHLQTEGLPIEGITLGAGVPSLDVATDYIRNLGIKHIAFKPGSEDTIQQVITIAKTNPHFPVILQWTGGRGGGHHSFEDFHQPILQMYGKIRRCHNIILVAGSGFGGPEAYPYISGSWSRRFGLPEMPFDGCLLGSRLMVAKEAHTSRAAKIAIAETEGLEDDKWQDTYKRAAGGIITVNSELGQPIHKVATRGVLLWAELDKTIFSLPKAKQVVELQRRRDYYIQRLNCDSQKVWFGRNSACQAVDLNDMTYAEVMQRMVELLYVKNQLRWIHKSYLVLVADFVRRLEERLGPASAESQGSVFLSYDDFSNPFHMINTVLRCYPDAEAQIISAEDVQYFLSICRRRGQKPVTFIPVLDESFETWFKKDSLWQSEDLDAVVDQDVQRTCILHGPVAARHSRLENVNEPVKDILDRISNQFITLFNNDPDRKQYSTIASIDYFHGKVQELASPDSYDVYEEKEKITYALPSSVEKKLPSAESWLGLLAGEPRSWRHALFRSPMIVQHSKLVANPIHRIFAPAHGMSVEISLLPYPKDITIVMKMTESQYSLVDIKIFGPGMIIVSMSSAETAEGHPVPLEFIFSYHPETTHALIHENMDKCNERIKSFYSQVWLGRSQSIDAVKQISTQAGQAERMEIDEEMIKSFIQAIGTTSEYHVKRLNKKTEAPMDFAIVIGWKAIVKALLSVDGDLLKLVHLSNKYQMLSRHTAFKVGDEVESKATVTSVLIQDSGKMVEIVCKIGQAGTPVMKVTSTFLYRGHYTEFAETFQAKTVPPIELSLDSVSLVDLTTSREWFHQKASDPRQPILLHQKLIFKLKNLVTFETKSTYASINTTGKVFIELPFPHKHVQVATVDYQFKGSSKRSLSRNPVLDFLERHGTTMKHQVPLEKPISLGDTDKIVFTAPASNESYAKASKDFNPIHVSHVFARYADLPGPITHGMHTNAIVRGLCEKWGAQSKSGAMRSFDASFCSMVQPGDKIVVEICHVAMVEGRKVLTVEARNKSTQEMVLTAECELEAPATAYFFTGQGSQEVNMGMELYASSKVARGVWDRADKHFDENFGKQSPPLPYHAAVINLHPGFRISDIVKNNPKKLTIHFGGRQGAILRRNYLQMTYQCPQANGASITKPFFDINEHSPSHTFYAPNGLLNSTEFTQPALMVMEKALFDDLIHKQLVLEGSQFAGHSLGEYSALAAMANMMSLEQLLSVVFYRGLSMQVAVDRDANGRSDYGMVAMNPSRISKDFTMSDLTELIDLVARETNSLLEIVNHNVELQQYVCAGTLRTLDTLTYAANTIASRSLDHTSLQTAVRTYIAQNACNTEPIILKRGNATIPLVGIDVPFHSSYLLPNLPAFRDVLLQNIEKEAIDPKKLIGRYIPNVTASPFEISKESFERVYEITKSERLRDVLDNWESTYAVGA</sequence>
<dbReference type="InterPro" id="IPR016452">
    <property type="entry name" value="Fas1/AflB-like"/>
</dbReference>
<dbReference type="Pfam" id="PF22235">
    <property type="entry name" value="FAS1_thioest_ins"/>
    <property type="match status" value="1"/>
</dbReference>
<protein>
    <submittedName>
        <fullName evidence="19">PKS/NRPS-like protein biosynthetic cluster</fullName>
    </submittedName>
</protein>
<feature type="active site" description="For malonyltransferase activity" evidence="17">
    <location>
        <position position="1858"/>
    </location>
</feature>
<dbReference type="Proteomes" id="UP001276659">
    <property type="component" value="Unassembled WGS sequence"/>
</dbReference>
<evidence type="ECO:0000256" key="10">
    <source>
        <dbReference type="ARBA" id="ARBA00033756"/>
    </source>
</evidence>
<dbReference type="PRINTS" id="PR01483">
    <property type="entry name" value="FASYNTHASE"/>
</dbReference>
<proteinExistence type="inferred from homology"/>
<keyword evidence="9" id="KW-0511">Multifunctional enzyme</keyword>
<dbReference type="GO" id="GO:0005835">
    <property type="term" value="C:fatty acid synthase complex"/>
    <property type="evidence" value="ECO:0007669"/>
    <property type="project" value="UniProtKB-UniRule"/>
</dbReference>
<name>A0AAD9ZGI9_9LECA</name>
<dbReference type="GO" id="GO:0004314">
    <property type="term" value="F:[acyl-carrier-protein] S-malonyltransferase activity"/>
    <property type="evidence" value="ECO:0007669"/>
    <property type="project" value="UniProtKB-EC"/>
</dbReference>
<organism evidence="19 20">
    <name type="scientific">Lepraria neglecta</name>
    <dbReference type="NCBI Taxonomy" id="209136"/>
    <lineage>
        <taxon>Eukaryota</taxon>
        <taxon>Fungi</taxon>
        <taxon>Dikarya</taxon>
        <taxon>Ascomycota</taxon>
        <taxon>Pezizomycotina</taxon>
        <taxon>Lecanoromycetes</taxon>
        <taxon>OSLEUM clade</taxon>
        <taxon>Lecanoromycetidae</taxon>
        <taxon>Lecanorales</taxon>
        <taxon>Lecanorineae</taxon>
        <taxon>Stereocaulaceae</taxon>
        <taxon>Lepraria</taxon>
    </lineage>
</organism>
<keyword evidence="4 16" id="KW-0378">Hydrolase</keyword>
<dbReference type="InterPro" id="IPR032088">
    <property type="entry name" value="SAT"/>
</dbReference>
<dbReference type="InterPro" id="IPR050830">
    <property type="entry name" value="Fungal_FAS"/>
</dbReference>
<accession>A0AAD9ZGI9</accession>
<dbReference type="InterPro" id="IPR014043">
    <property type="entry name" value="Acyl_transferase_dom"/>
</dbReference>
<dbReference type="Gene3D" id="6.10.140.1400">
    <property type="match status" value="1"/>
</dbReference>
<dbReference type="InterPro" id="IPR016035">
    <property type="entry name" value="Acyl_Trfase/lysoPLipase"/>
</dbReference>
<dbReference type="GO" id="GO:0006633">
    <property type="term" value="P:fatty acid biosynthetic process"/>
    <property type="evidence" value="ECO:0007669"/>
    <property type="project" value="InterPro"/>
</dbReference>
<evidence type="ECO:0000256" key="13">
    <source>
        <dbReference type="ARBA" id="ARBA00048536"/>
    </source>
</evidence>
<evidence type="ECO:0000256" key="1">
    <source>
        <dbReference type="ARBA" id="ARBA00001055"/>
    </source>
</evidence>
<dbReference type="Gene3D" id="3.10.129.10">
    <property type="entry name" value="Hotdog Thioesterase"/>
    <property type="match status" value="2"/>
</dbReference>
<dbReference type="Pfam" id="PF01575">
    <property type="entry name" value="MaoC_dehydratas"/>
    <property type="match status" value="1"/>
</dbReference>
<evidence type="ECO:0000256" key="14">
    <source>
        <dbReference type="ARBA" id="ARBA00048572"/>
    </source>
</evidence>
<dbReference type="Gene3D" id="3.20.20.70">
    <property type="entry name" value="Aldolase class I"/>
    <property type="match status" value="1"/>
</dbReference>
<comment type="catalytic activity">
    <reaction evidence="13">
        <text>(9Z)-octadecenoyl-[ACP] + H2O = (9Z)-octadecenoate + holo-[ACP] + H(+)</text>
        <dbReference type="Rhea" id="RHEA:15057"/>
        <dbReference type="Rhea" id="RHEA-COMP:9685"/>
        <dbReference type="Rhea" id="RHEA-COMP:9924"/>
        <dbReference type="ChEBI" id="CHEBI:15377"/>
        <dbReference type="ChEBI" id="CHEBI:15378"/>
        <dbReference type="ChEBI" id="CHEBI:30823"/>
        <dbReference type="ChEBI" id="CHEBI:64479"/>
        <dbReference type="ChEBI" id="CHEBI:78783"/>
        <dbReference type="EC" id="3.1.2.14"/>
    </reaction>
</comment>
<evidence type="ECO:0000256" key="15">
    <source>
        <dbReference type="ARBA" id="ARBA00048835"/>
    </source>
</evidence>
<dbReference type="InterPro" id="IPR029069">
    <property type="entry name" value="HotDog_dom_sf"/>
</dbReference>
<dbReference type="GO" id="GO:0016297">
    <property type="term" value="F:fatty acyl-[ACP] hydrolase activity"/>
    <property type="evidence" value="ECO:0007669"/>
    <property type="project" value="UniProtKB-EC"/>
</dbReference>
<dbReference type="GO" id="GO:0004313">
    <property type="term" value="F:[acyl-carrier-protein] S-acetyltransferase activity"/>
    <property type="evidence" value="ECO:0007669"/>
    <property type="project" value="UniProtKB-EC"/>
</dbReference>
<dbReference type="SMART" id="SM00827">
    <property type="entry name" value="PKS_AT"/>
    <property type="match status" value="1"/>
</dbReference>
<keyword evidence="8" id="KW-0456">Lyase</keyword>
<evidence type="ECO:0000256" key="8">
    <source>
        <dbReference type="ARBA" id="ARBA00023239"/>
    </source>
</evidence>
<dbReference type="FunFam" id="3.20.20.70:FF:000078">
    <property type="entry name" value="Fatty acid synthase beta subunit dehydratase"/>
    <property type="match status" value="1"/>
</dbReference>
<evidence type="ECO:0000313" key="20">
    <source>
        <dbReference type="Proteomes" id="UP001276659"/>
    </source>
</evidence>
<dbReference type="PANTHER" id="PTHR10982">
    <property type="entry name" value="MALONYL COA-ACYL CARRIER PROTEIN TRANSACYLASE"/>
    <property type="match status" value="1"/>
</dbReference>
<dbReference type="InterPro" id="IPR001227">
    <property type="entry name" value="Ac_transferase_dom_sf"/>
</dbReference>
<dbReference type="CDD" id="cd03447">
    <property type="entry name" value="FAS_MaoC"/>
    <property type="match status" value="1"/>
</dbReference>
<dbReference type="InterPro" id="IPR002539">
    <property type="entry name" value="MaoC-like_dom"/>
</dbReference>
<keyword evidence="20" id="KW-1185">Reference proteome</keyword>
<dbReference type="Pfam" id="PF13452">
    <property type="entry name" value="FAS1_DH_region"/>
    <property type="match status" value="1"/>
</dbReference>
<evidence type="ECO:0000256" key="2">
    <source>
        <dbReference type="ARBA" id="ARBA00010009"/>
    </source>
</evidence>
<dbReference type="Pfam" id="PF17828">
    <property type="entry name" value="FAS_N"/>
    <property type="match status" value="1"/>
</dbReference>
<dbReference type="InterPro" id="IPR013565">
    <property type="entry name" value="Fas1/AflB-like_central"/>
</dbReference>
<dbReference type="Gene3D" id="1.20.930.70">
    <property type="match status" value="1"/>
</dbReference>
<feature type="domain" description="Malonyl-CoA:ACP transacylase (MAT)" evidence="18">
    <location>
        <begin position="1697"/>
        <end position="2025"/>
    </location>
</feature>
<dbReference type="EMBL" id="JASNWA010000003">
    <property type="protein sequence ID" value="KAK3178459.1"/>
    <property type="molecule type" value="Genomic_DNA"/>
</dbReference>
<comment type="caution">
    <text evidence="19">The sequence shown here is derived from an EMBL/GenBank/DDBJ whole genome shotgun (WGS) entry which is preliminary data.</text>
</comment>
<evidence type="ECO:0000256" key="5">
    <source>
        <dbReference type="ARBA" id="ARBA00022857"/>
    </source>
</evidence>
<dbReference type="Gene3D" id="6.10.60.10">
    <property type="match status" value="1"/>
</dbReference>
<dbReference type="PANTHER" id="PTHR10982:SF21">
    <property type="entry name" value="FATTY ACID SYNTHASE SUBUNIT BETA"/>
    <property type="match status" value="1"/>
</dbReference>
<keyword evidence="3 16" id="KW-0808">Transferase</keyword>
<evidence type="ECO:0000256" key="7">
    <source>
        <dbReference type="ARBA" id="ARBA00023027"/>
    </source>
</evidence>
<dbReference type="InterPro" id="IPR003965">
    <property type="entry name" value="Fatty_acid_synthase"/>
</dbReference>
<dbReference type="GO" id="GO:0004312">
    <property type="term" value="F:fatty acid synthase activity"/>
    <property type="evidence" value="ECO:0007669"/>
    <property type="project" value="InterPro"/>
</dbReference>
<comment type="catalytic activity">
    <reaction evidence="12">
        <text>holo-[ACP] + malonyl-CoA = malonyl-[ACP] + CoA</text>
        <dbReference type="Rhea" id="RHEA:41792"/>
        <dbReference type="Rhea" id="RHEA-COMP:9623"/>
        <dbReference type="Rhea" id="RHEA-COMP:9685"/>
        <dbReference type="ChEBI" id="CHEBI:57287"/>
        <dbReference type="ChEBI" id="CHEBI:57384"/>
        <dbReference type="ChEBI" id="CHEBI:64479"/>
        <dbReference type="ChEBI" id="CHEBI:78449"/>
        <dbReference type="EC" id="2.3.1.39"/>
    </reaction>
</comment>
<dbReference type="InterPro" id="IPR040883">
    <property type="entry name" value="FAS_meander"/>
</dbReference>
<dbReference type="GO" id="GO:0004318">
    <property type="term" value="F:enoyl-[acyl-carrier-protein] reductase (NADH) activity"/>
    <property type="evidence" value="ECO:0007669"/>
    <property type="project" value="UniProtKB-UniRule"/>
</dbReference>
<dbReference type="FunFam" id="3.30.70.3330:FF:000001">
    <property type="entry name" value="Fatty acid synthase subunit beta dehydratase"/>
    <property type="match status" value="1"/>
</dbReference>